<sequence>MNTMKILKAAFTSASLSLVFIPGIGAFTPTVANAQGVPVIDSRNLLQQLETFQQMLVDMGLQEEQIAMLVEQIELMDQHLSKLGDIENLLSNPTDILELALGTDLDGILEGEFDADMLGTLMQGARGDWSGLQGAGAEAFQGRVAAALSGGGTSQEQITAMATSGVPEAERNAAATTTGAATSAAAEVAYAEAGQSVQRVGVLVAEIQNMDSLKASVDHNTRVTAELAIAMAAMWQLESVQTMNVGMTGVLDAATLADIEKFTDFTQPDFD</sequence>
<evidence type="ECO:0000313" key="2">
    <source>
        <dbReference type="EMBL" id="TYP67342.1"/>
    </source>
</evidence>
<dbReference type="Pfam" id="PF07996">
    <property type="entry name" value="T4SS"/>
    <property type="match status" value="1"/>
</dbReference>
<feature type="signal peptide" evidence="1">
    <location>
        <begin position="1"/>
        <end position="34"/>
    </location>
</feature>
<accession>A0A5S5BME7</accession>
<keyword evidence="1" id="KW-0732">Signal</keyword>
<evidence type="ECO:0000313" key="3">
    <source>
        <dbReference type="Proteomes" id="UP000324282"/>
    </source>
</evidence>
<dbReference type="AlphaFoldDB" id="A0A5S5BME7"/>
<name>A0A5S5BME7_STUST</name>
<dbReference type="RefSeq" id="WP_222863870.1">
    <property type="nucleotide sequence ID" value="NZ_VNHQ01000002.1"/>
</dbReference>
<gene>
    <name evidence="2" type="ORF">A9A72_10248</name>
</gene>
<feature type="chain" id="PRO_5024402706" evidence="1">
    <location>
        <begin position="35"/>
        <end position="271"/>
    </location>
</feature>
<dbReference type="InterPro" id="IPR014158">
    <property type="entry name" value="T4SS_VirB5"/>
</dbReference>
<dbReference type="EMBL" id="VNHQ01000002">
    <property type="protein sequence ID" value="TYP67342.1"/>
    <property type="molecule type" value="Genomic_DNA"/>
</dbReference>
<dbReference type="SUPFAM" id="SSF101082">
    <property type="entry name" value="Typo IV secretion system protein TraC"/>
    <property type="match status" value="1"/>
</dbReference>
<proteinExistence type="predicted"/>
<dbReference type="Gene3D" id="1.20.58.430">
    <property type="entry name" value="Type IV secretion system, VirB5-domain"/>
    <property type="match status" value="1"/>
</dbReference>
<organism evidence="2 3">
    <name type="scientific">Stutzerimonas stutzeri</name>
    <name type="common">Pseudomonas stutzeri</name>
    <dbReference type="NCBI Taxonomy" id="316"/>
    <lineage>
        <taxon>Bacteria</taxon>
        <taxon>Pseudomonadati</taxon>
        <taxon>Pseudomonadota</taxon>
        <taxon>Gammaproteobacteria</taxon>
        <taxon>Pseudomonadales</taxon>
        <taxon>Pseudomonadaceae</taxon>
        <taxon>Stutzerimonas</taxon>
    </lineage>
</organism>
<protein>
    <submittedName>
        <fullName evidence="2">Type IV secretion system protein VirB5</fullName>
    </submittedName>
</protein>
<comment type="caution">
    <text evidence="2">The sequence shown here is derived from an EMBL/GenBank/DDBJ whole genome shotgun (WGS) entry which is preliminary data.</text>
</comment>
<dbReference type="Proteomes" id="UP000324282">
    <property type="component" value="Unassembled WGS sequence"/>
</dbReference>
<reference evidence="2 3" key="1">
    <citation type="submission" date="2019-07" db="EMBL/GenBank/DDBJ databases">
        <title>Deep subsurface shale carbon reservoir microbial communities from Ohio and West Virginia, USA.</title>
        <authorList>
            <person name="Wrighton K."/>
        </authorList>
    </citation>
    <scope>NUCLEOTIDE SEQUENCE [LARGE SCALE GENOMIC DNA]</scope>
    <source>
        <strain evidence="2 3">NP_8Ht</strain>
    </source>
</reference>
<dbReference type="InterPro" id="IPR023220">
    <property type="entry name" value="T4SS_VirB5-domain"/>
</dbReference>
<evidence type="ECO:0000256" key="1">
    <source>
        <dbReference type="SAM" id="SignalP"/>
    </source>
</evidence>